<dbReference type="Proteomes" id="UP001164020">
    <property type="component" value="Chromosome"/>
</dbReference>
<evidence type="ECO:0000313" key="3">
    <source>
        <dbReference type="Proteomes" id="UP001164020"/>
    </source>
</evidence>
<sequence>MRGIDTNVLLRAALQDDPIQSRQATEFLSKLTVEDPGYVPLAVALEFHWVLTTRYRIPRKIGASIFARLLAAETVEFAELDTLVEALYRTESLNADFADAVIAGLARRAGCKATVTFDRKSANRLPEMELLT</sequence>
<proteinExistence type="predicted"/>
<evidence type="ECO:0000259" key="1">
    <source>
        <dbReference type="Pfam" id="PF01850"/>
    </source>
</evidence>
<dbReference type="PANTHER" id="PTHR39664">
    <property type="match status" value="1"/>
</dbReference>
<dbReference type="CDD" id="cd18683">
    <property type="entry name" value="PIN_VapC-like"/>
    <property type="match status" value="1"/>
</dbReference>
<dbReference type="InterPro" id="IPR002716">
    <property type="entry name" value="PIN_dom"/>
</dbReference>
<keyword evidence="3" id="KW-1185">Reference proteome</keyword>
<name>A0ABY7C1F2_9HYPH</name>
<dbReference type="Pfam" id="PF01850">
    <property type="entry name" value="PIN"/>
    <property type="match status" value="1"/>
</dbReference>
<dbReference type="EMBL" id="CP114029">
    <property type="protein sequence ID" value="WAP69482.1"/>
    <property type="molecule type" value="Genomic_DNA"/>
</dbReference>
<dbReference type="Gene3D" id="3.40.50.1010">
    <property type="entry name" value="5'-nuclease"/>
    <property type="match status" value="1"/>
</dbReference>
<accession>A0ABY7C1F2</accession>
<protein>
    <submittedName>
        <fullName evidence="2">Type II toxin-antitoxin system VapC family toxin</fullName>
    </submittedName>
</protein>
<reference evidence="2" key="1">
    <citation type="submission" date="2022-12" db="EMBL/GenBank/DDBJ databases">
        <title>Jiella pelagia sp. nov., isolated from phosphonate enriched culture of Northwest Pacific surface seawater.</title>
        <authorList>
            <person name="Shin D.Y."/>
            <person name="Hwang C.Y."/>
        </authorList>
    </citation>
    <scope>NUCLEOTIDE SEQUENCE</scope>
    <source>
        <strain evidence="2">HL-NP1</strain>
    </source>
</reference>
<dbReference type="InterPro" id="IPR029060">
    <property type="entry name" value="PIN-like_dom_sf"/>
</dbReference>
<organism evidence="2 3">
    <name type="scientific">Jiella pelagia</name>
    <dbReference type="NCBI Taxonomy" id="2986949"/>
    <lineage>
        <taxon>Bacteria</taxon>
        <taxon>Pseudomonadati</taxon>
        <taxon>Pseudomonadota</taxon>
        <taxon>Alphaproteobacteria</taxon>
        <taxon>Hyphomicrobiales</taxon>
        <taxon>Aurantimonadaceae</taxon>
        <taxon>Jiella</taxon>
    </lineage>
</organism>
<dbReference type="RefSeq" id="WP_268881919.1">
    <property type="nucleotide sequence ID" value="NZ_CP114029.1"/>
</dbReference>
<gene>
    <name evidence="2" type="ORF">OH818_04295</name>
</gene>
<feature type="domain" description="PIN" evidence="1">
    <location>
        <begin position="4"/>
        <end position="120"/>
    </location>
</feature>
<dbReference type="SUPFAM" id="SSF88723">
    <property type="entry name" value="PIN domain-like"/>
    <property type="match status" value="1"/>
</dbReference>
<evidence type="ECO:0000313" key="2">
    <source>
        <dbReference type="EMBL" id="WAP69482.1"/>
    </source>
</evidence>
<dbReference type="PANTHER" id="PTHR39664:SF2">
    <property type="entry name" value="NUCLEIC ACID-BINDING PROTEIN, CONTAINING PIN DOMAIN-RELATED"/>
    <property type="match status" value="1"/>
</dbReference>